<feature type="domain" description="DUF8094" evidence="2">
    <location>
        <begin position="251"/>
        <end position="543"/>
    </location>
</feature>
<feature type="transmembrane region" description="Helical" evidence="1">
    <location>
        <begin position="213"/>
        <end position="230"/>
    </location>
</feature>
<dbReference type="RefSeq" id="WP_349639768.1">
    <property type="nucleotide sequence ID" value="NZ_CP090958.1"/>
</dbReference>
<sequence length="545" mass="57411">MRYALAVFLIVAGLVVGALGYLQRTLWAPSDTTVASATLNEPGSVVVVEPGVMNLYGKNSTLNVKGEGAVVVALASDKNIEAWVGESAHTKVTGLKSASELATAKVDGEQKTPNPAGADLWENQITGDGAATVNWDRDANRTALLIASDGTQQAPKEISISWPADSSTPTAIPLMIGGGVLLILGLLLLVMAMNDSARRKKRRVERTERRRKAATAGTAMMIVGALALTGCASEPELPKAEPSAAPSTAPPVVSEAQLKRVLEQISSDVAEGDAANDASKIEDRVTGPALELRKAAYDIRKKKDDFPLPTAIAASPMKINYTTASDSWPRVTSVVTQAEGSDVPQLLNLFQADARSSYQLWSATDLLPGVTVPETPDPRFGAELLAPDQGSLRVTPEDAASQYADVLLKGDGSKFKDVFAKDPYRTQLQTSQSEQKKAADKAKATLKLNQKPDDGQLIATSTADGGAIVTAYIKGSTQITPEKKDDQTGKISIPETAAKIIGKTETSKGVKTETGTAVTFFVPSSKDEQVQVLGISSSLISATEV</sequence>
<feature type="transmembrane region" description="Helical" evidence="1">
    <location>
        <begin position="171"/>
        <end position="192"/>
    </location>
</feature>
<keyword evidence="4" id="KW-1185">Reference proteome</keyword>
<protein>
    <recommendedName>
        <fullName evidence="2">DUF8094 domain-containing protein</fullName>
    </recommendedName>
</protein>
<evidence type="ECO:0000313" key="4">
    <source>
        <dbReference type="Proteomes" id="UP001209083"/>
    </source>
</evidence>
<organism evidence="3 4">
    <name type="scientific">Saxibacter everestensis</name>
    <dbReference type="NCBI Taxonomy" id="2909229"/>
    <lineage>
        <taxon>Bacteria</taxon>
        <taxon>Bacillati</taxon>
        <taxon>Actinomycetota</taxon>
        <taxon>Actinomycetes</taxon>
        <taxon>Micrococcales</taxon>
        <taxon>Brevibacteriaceae</taxon>
        <taxon>Saxibacter</taxon>
    </lineage>
</organism>
<dbReference type="Proteomes" id="UP001209083">
    <property type="component" value="Chromosome"/>
</dbReference>
<evidence type="ECO:0000256" key="1">
    <source>
        <dbReference type="SAM" id="Phobius"/>
    </source>
</evidence>
<dbReference type="Pfam" id="PF26366">
    <property type="entry name" value="DUF8094"/>
    <property type="match status" value="1"/>
</dbReference>
<keyword evidence="1" id="KW-1133">Transmembrane helix</keyword>
<keyword evidence="1" id="KW-0812">Transmembrane</keyword>
<name>A0ABY8QVA8_9MICO</name>
<proteinExistence type="predicted"/>
<dbReference type="EMBL" id="CP090958">
    <property type="protein sequence ID" value="WGW12960.1"/>
    <property type="molecule type" value="Genomic_DNA"/>
</dbReference>
<reference evidence="3 4" key="1">
    <citation type="submission" date="2023-05" db="EMBL/GenBank/DDBJ databases">
        <title>Lithophilousrod everest ZFBP1038 complete genpme.</title>
        <authorList>
            <person name="Tian M."/>
        </authorList>
    </citation>
    <scope>NUCLEOTIDE SEQUENCE [LARGE SCALE GENOMIC DNA]</scope>
    <source>
        <strain evidence="3 4">ZFBP1038</strain>
    </source>
</reference>
<gene>
    <name evidence="3" type="ORF">LWF01_04090</name>
</gene>
<evidence type="ECO:0000259" key="2">
    <source>
        <dbReference type="Pfam" id="PF26366"/>
    </source>
</evidence>
<accession>A0ABY8QVA8</accession>
<dbReference type="InterPro" id="IPR058407">
    <property type="entry name" value="DUF8094"/>
</dbReference>
<keyword evidence="1" id="KW-0472">Membrane</keyword>
<evidence type="ECO:0000313" key="3">
    <source>
        <dbReference type="EMBL" id="WGW12960.1"/>
    </source>
</evidence>